<accession>A0AAD6NK68</accession>
<proteinExistence type="predicted"/>
<sequence length="150" mass="16095">MLVRFTRGSTKAQPQGMESFVVCLEPRRTGGVSVREVVEMCLIARQAAARRRPVIGASDIMRDGRAWQLERGTPADSCPPRCNRLANSGRAAPPSDLIETTASPISRIPASYDCRSSPWAIRNRNVVGARAAGCVAGELGPVVASSEMDE</sequence>
<reference evidence="1" key="1">
    <citation type="submission" date="2023-01" db="EMBL/GenBank/DDBJ databases">
        <title>The chitinases involved in constricting ring structure development in the nematode-trapping fungus Drechslerella dactyloides.</title>
        <authorList>
            <person name="Wang R."/>
            <person name="Zhang L."/>
            <person name="Tang P."/>
            <person name="Li S."/>
            <person name="Liang L."/>
        </authorList>
    </citation>
    <scope>NUCLEOTIDE SEQUENCE</scope>
    <source>
        <strain evidence="1">YMF1.00031</strain>
    </source>
</reference>
<comment type="caution">
    <text evidence="1">The sequence shown here is derived from an EMBL/GenBank/DDBJ whole genome shotgun (WGS) entry which is preliminary data.</text>
</comment>
<organism evidence="1 2">
    <name type="scientific">Drechslerella dactyloides</name>
    <name type="common">Nematode-trapping fungus</name>
    <name type="synonym">Arthrobotrys dactyloides</name>
    <dbReference type="NCBI Taxonomy" id="74499"/>
    <lineage>
        <taxon>Eukaryota</taxon>
        <taxon>Fungi</taxon>
        <taxon>Dikarya</taxon>
        <taxon>Ascomycota</taxon>
        <taxon>Pezizomycotina</taxon>
        <taxon>Orbiliomycetes</taxon>
        <taxon>Orbiliales</taxon>
        <taxon>Orbiliaceae</taxon>
        <taxon>Drechslerella</taxon>
    </lineage>
</organism>
<evidence type="ECO:0000313" key="2">
    <source>
        <dbReference type="Proteomes" id="UP001221413"/>
    </source>
</evidence>
<name>A0AAD6NK68_DREDA</name>
<dbReference type="EMBL" id="JAQGDS010000004">
    <property type="protein sequence ID" value="KAJ6261070.1"/>
    <property type="molecule type" value="Genomic_DNA"/>
</dbReference>
<evidence type="ECO:0000313" key="1">
    <source>
        <dbReference type="EMBL" id="KAJ6261070.1"/>
    </source>
</evidence>
<dbReference type="AlphaFoldDB" id="A0AAD6NK68"/>
<keyword evidence="2" id="KW-1185">Reference proteome</keyword>
<gene>
    <name evidence="1" type="ORF">Dda_3735</name>
</gene>
<protein>
    <submittedName>
        <fullName evidence="1">Uncharacterized protein</fullName>
    </submittedName>
</protein>
<dbReference type="Proteomes" id="UP001221413">
    <property type="component" value="Unassembled WGS sequence"/>
</dbReference>